<evidence type="ECO:0000259" key="2">
    <source>
        <dbReference type="Pfam" id="PF17042"/>
    </source>
</evidence>
<dbReference type="EMBL" id="JAGMUV010000036">
    <property type="protein sequence ID" value="KAH7113037.1"/>
    <property type="molecule type" value="Genomic_DNA"/>
</dbReference>
<dbReference type="Pfam" id="PF07005">
    <property type="entry name" value="SBD_N"/>
    <property type="match status" value="1"/>
</dbReference>
<name>A0A9P9D5Y4_9HYPO</name>
<evidence type="ECO:0000259" key="1">
    <source>
        <dbReference type="Pfam" id="PF07005"/>
    </source>
</evidence>
<evidence type="ECO:0000313" key="3">
    <source>
        <dbReference type="EMBL" id="KAH7113037.1"/>
    </source>
</evidence>
<feature type="domain" description="Four-carbon acid sugar kinase nucleotide binding" evidence="2">
    <location>
        <begin position="175"/>
        <end position="309"/>
    </location>
</feature>
<protein>
    <submittedName>
        <fullName evidence="3">Uncharacterized protein</fullName>
    </submittedName>
</protein>
<feature type="domain" description="Four-carbon acid sugar kinase N-terminal" evidence="1">
    <location>
        <begin position="38"/>
        <end position="66"/>
    </location>
</feature>
<dbReference type="AlphaFoldDB" id="A0A9P9D5Y4"/>
<dbReference type="Gene3D" id="3.40.980.20">
    <property type="entry name" value="Four-carbon acid sugar kinase, nucleotide binding domain"/>
    <property type="match status" value="1"/>
</dbReference>
<dbReference type="OrthoDB" id="5056700at2759"/>
<keyword evidence="4" id="KW-1185">Reference proteome</keyword>
<dbReference type="InterPro" id="IPR031475">
    <property type="entry name" value="NBD_C"/>
</dbReference>
<dbReference type="SUPFAM" id="SSF142764">
    <property type="entry name" value="YgbK-like"/>
    <property type="match status" value="1"/>
</dbReference>
<organism evidence="3 4">
    <name type="scientific">Dactylonectria macrodidyma</name>
    <dbReference type="NCBI Taxonomy" id="307937"/>
    <lineage>
        <taxon>Eukaryota</taxon>
        <taxon>Fungi</taxon>
        <taxon>Dikarya</taxon>
        <taxon>Ascomycota</taxon>
        <taxon>Pezizomycotina</taxon>
        <taxon>Sordariomycetes</taxon>
        <taxon>Hypocreomycetidae</taxon>
        <taxon>Hypocreales</taxon>
        <taxon>Nectriaceae</taxon>
        <taxon>Dactylonectria</taxon>
    </lineage>
</organism>
<dbReference type="InterPro" id="IPR010737">
    <property type="entry name" value="4-carb_acid_sugar_kinase_N"/>
</dbReference>
<dbReference type="Proteomes" id="UP000738349">
    <property type="component" value="Unassembled WGS sequence"/>
</dbReference>
<dbReference type="InterPro" id="IPR042213">
    <property type="entry name" value="NBD_C_sf"/>
</dbReference>
<evidence type="ECO:0000313" key="4">
    <source>
        <dbReference type="Proteomes" id="UP000738349"/>
    </source>
</evidence>
<sequence>MGEVPVLFVLDDDPTGTQTYHDIDMLTMWDIEILQQDQTFEIVLRGDSTLRGHLPEEPKAAEKALSGFNGLIMTLKCGKQLNESSFVPVTLQDIRVGGPASSASILILSAAAESDIHTFIAGLLEAEKSGRQYPYRTGAAFLTLADLGVSTKILNTRRLPGSLIMAGSYIPKTTPDFAQLISSPEAAEAMVKAAAQQASSKIIKGCDVLVMTSSLLIKGQDTLTSLTIGSQVAKALVQLVELIEARPQYFITKSGITSLDAATKGLKMRRARALGQAAPGAPLRRCDEETSRHRVVPYMVFPGSVGRNQTRADVVEAWSTDESG</sequence>
<comment type="caution">
    <text evidence="3">The sequence shown here is derived from an EMBL/GenBank/DDBJ whole genome shotgun (WGS) entry which is preliminary data.</text>
</comment>
<reference evidence="3" key="1">
    <citation type="journal article" date="2021" name="Nat. Commun.">
        <title>Genetic determinants of endophytism in the Arabidopsis root mycobiome.</title>
        <authorList>
            <person name="Mesny F."/>
            <person name="Miyauchi S."/>
            <person name="Thiergart T."/>
            <person name="Pickel B."/>
            <person name="Atanasova L."/>
            <person name="Karlsson M."/>
            <person name="Huettel B."/>
            <person name="Barry K.W."/>
            <person name="Haridas S."/>
            <person name="Chen C."/>
            <person name="Bauer D."/>
            <person name="Andreopoulos W."/>
            <person name="Pangilinan J."/>
            <person name="LaButti K."/>
            <person name="Riley R."/>
            <person name="Lipzen A."/>
            <person name="Clum A."/>
            <person name="Drula E."/>
            <person name="Henrissat B."/>
            <person name="Kohler A."/>
            <person name="Grigoriev I.V."/>
            <person name="Martin F.M."/>
            <person name="Hacquard S."/>
        </authorList>
    </citation>
    <scope>NUCLEOTIDE SEQUENCE</scope>
    <source>
        <strain evidence="3">MPI-CAGE-AT-0147</strain>
    </source>
</reference>
<accession>A0A9P9D5Y4</accession>
<proteinExistence type="predicted"/>
<gene>
    <name evidence="3" type="ORF">EDB81DRAFT_848782</name>
</gene>
<dbReference type="Pfam" id="PF17042">
    <property type="entry name" value="NBD_C"/>
    <property type="match status" value="1"/>
</dbReference>